<dbReference type="OrthoDB" id="9766299at2"/>
<feature type="transmembrane region" description="Helical" evidence="6">
    <location>
        <begin position="173"/>
        <end position="194"/>
    </location>
</feature>
<dbReference type="GO" id="GO:0005886">
    <property type="term" value="C:plasma membrane"/>
    <property type="evidence" value="ECO:0007669"/>
    <property type="project" value="UniProtKB-SubCell"/>
</dbReference>
<dbReference type="InterPro" id="IPR017850">
    <property type="entry name" value="Alkaline_phosphatase_core_sf"/>
</dbReference>
<dbReference type="RefSeq" id="WP_119989998.1">
    <property type="nucleotide sequence ID" value="NZ_CP032489.1"/>
</dbReference>
<keyword evidence="2" id="KW-1003">Cell membrane</keyword>
<feature type="transmembrane region" description="Helical" evidence="6">
    <location>
        <begin position="20"/>
        <end position="40"/>
    </location>
</feature>
<feature type="transmembrane region" description="Helical" evidence="6">
    <location>
        <begin position="94"/>
        <end position="115"/>
    </location>
</feature>
<evidence type="ECO:0000256" key="6">
    <source>
        <dbReference type="SAM" id="Phobius"/>
    </source>
</evidence>
<evidence type="ECO:0000256" key="4">
    <source>
        <dbReference type="ARBA" id="ARBA00022989"/>
    </source>
</evidence>
<sequence>MFTHDSSIEFSHRSRLKGVLQAFFNISLVFLLLLIAIRIFELVYNGVLHGYSTAITPIVFSSLYRDFLFFLESSFWLFWPYFILYYFSPKIARIVYTVFATIILLIQLGLVFYFLTALVPLGADLYGYSIAEIKQTVGAAGSLNMLSLLSYLALILIIVFAFRLLFRKMYLPFWGALILPILILLEMILPFNLLNPPIHFGNDFVNNLVLNKEAYFTHSSQLYFFPPDNDIDIYADDFIGMGNSSSADAGMQNFRYIDPSKYPFLHSDSSADVLAPFFTIDSTAEPNIVFVLVEGLGRAFTNDGAYLGNFTPFIDSLSSKSLYWANFMSEGGRTFAVLPSIIGSLPFGQHGFSELGDKMPNQLSLISILKHNGYYSSFFYGGNSHFDYMDVFMKHQGVNAVNDESSFSAGYVKMPASSSGFTWGYGDKELFRHYFQLLNQQPKSPYINVLLTVSTHSPFLINEESVYLQKFEQRMDDIHLSPDEKKQHEDYKMQYASILFMDDAVKNFFTEYAKRPDFKNTIFLITGDHRMPEIPMSTKIDRYHVPLIIYSPLLKRTARFESISTHFDITPSLLALLRKHYSIKTPSLASWMGTGLDTSRSFRNVHEYPYIQTKDGVSDFVMGDWMLHGQQELYQITPDMGLVPATDAKKQSEIMRTLSDFTNRNNSFIQGAALIPDSTYQKYKPN</sequence>
<dbReference type="PANTHER" id="PTHR47371:SF3">
    <property type="entry name" value="PHOSPHOGLYCEROL TRANSFERASE I"/>
    <property type="match status" value="1"/>
</dbReference>
<feature type="domain" description="Sulfatase N-terminal" evidence="7">
    <location>
        <begin position="286"/>
        <end position="577"/>
    </location>
</feature>
<evidence type="ECO:0000313" key="9">
    <source>
        <dbReference type="Proteomes" id="UP000266118"/>
    </source>
</evidence>
<keyword evidence="3 6" id="KW-0812">Transmembrane</keyword>
<evidence type="ECO:0000256" key="5">
    <source>
        <dbReference type="ARBA" id="ARBA00023136"/>
    </source>
</evidence>
<evidence type="ECO:0000256" key="1">
    <source>
        <dbReference type="ARBA" id="ARBA00004651"/>
    </source>
</evidence>
<keyword evidence="9" id="KW-1185">Reference proteome</keyword>
<dbReference type="AlphaFoldDB" id="A0A386HT32"/>
<comment type="subcellular location">
    <subcellularLocation>
        <location evidence="1">Cell membrane</location>
        <topology evidence="1">Multi-pass membrane protein</topology>
    </subcellularLocation>
</comment>
<keyword evidence="4 6" id="KW-1133">Transmembrane helix</keyword>
<proteinExistence type="predicted"/>
<dbReference type="EMBL" id="CP032489">
    <property type="protein sequence ID" value="AYD48852.1"/>
    <property type="molecule type" value="Genomic_DNA"/>
</dbReference>
<gene>
    <name evidence="8" type="ORF">D6B99_15295</name>
</gene>
<evidence type="ECO:0000313" key="8">
    <source>
        <dbReference type="EMBL" id="AYD48852.1"/>
    </source>
</evidence>
<dbReference type="PANTHER" id="PTHR47371">
    <property type="entry name" value="LIPOTEICHOIC ACID SYNTHASE"/>
    <property type="match status" value="1"/>
</dbReference>
<evidence type="ECO:0000256" key="3">
    <source>
        <dbReference type="ARBA" id="ARBA00022692"/>
    </source>
</evidence>
<dbReference type="Gene3D" id="3.40.720.10">
    <property type="entry name" value="Alkaline Phosphatase, subunit A"/>
    <property type="match status" value="1"/>
</dbReference>
<dbReference type="KEGG" id="ark:D6B99_15295"/>
<reference evidence="8 9" key="1">
    <citation type="submission" date="2018-09" db="EMBL/GenBank/DDBJ databases">
        <title>Arachidicoccus sp. nov., a bacterium isolated from soil.</title>
        <authorList>
            <person name="Weon H.-Y."/>
            <person name="Kwon S.-W."/>
            <person name="Lee S.A."/>
        </authorList>
    </citation>
    <scope>NUCLEOTIDE SEQUENCE [LARGE SCALE GENOMIC DNA]</scope>
    <source>
        <strain evidence="8 9">KIS59-12</strain>
    </source>
</reference>
<organism evidence="8 9">
    <name type="scientific">Arachidicoccus soli</name>
    <dbReference type="NCBI Taxonomy" id="2341117"/>
    <lineage>
        <taxon>Bacteria</taxon>
        <taxon>Pseudomonadati</taxon>
        <taxon>Bacteroidota</taxon>
        <taxon>Chitinophagia</taxon>
        <taxon>Chitinophagales</taxon>
        <taxon>Chitinophagaceae</taxon>
        <taxon>Arachidicoccus</taxon>
    </lineage>
</organism>
<evidence type="ECO:0000256" key="2">
    <source>
        <dbReference type="ARBA" id="ARBA00022475"/>
    </source>
</evidence>
<dbReference type="InterPro" id="IPR000917">
    <property type="entry name" value="Sulfatase_N"/>
</dbReference>
<keyword evidence="5 6" id="KW-0472">Membrane</keyword>
<dbReference type="SUPFAM" id="SSF53649">
    <property type="entry name" value="Alkaline phosphatase-like"/>
    <property type="match status" value="1"/>
</dbReference>
<name>A0A386HT32_9BACT</name>
<dbReference type="Proteomes" id="UP000266118">
    <property type="component" value="Chromosome"/>
</dbReference>
<feature type="transmembrane region" description="Helical" evidence="6">
    <location>
        <begin position="67"/>
        <end position="87"/>
    </location>
</feature>
<feature type="transmembrane region" description="Helical" evidence="6">
    <location>
        <begin position="148"/>
        <end position="166"/>
    </location>
</feature>
<protein>
    <submittedName>
        <fullName evidence="8">LTA synthase family protein</fullName>
    </submittedName>
</protein>
<evidence type="ECO:0000259" key="7">
    <source>
        <dbReference type="Pfam" id="PF00884"/>
    </source>
</evidence>
<dbReference type="CDD" id="cd16015">
    <property type="entry name" value="LTA_synthase"/>
    <property type="match status" value="1"/>
</dbReference>
<dbReference type="Pfam" id="PF00884">
    <property type="entry name" value="Sulfatase"/>
    <property type="match status" value="1"/>
</dbReference>
<dbReference type="InterPro" id="IPR050448">
    <property type="entry name" value="OpgB/LTA_synthase_biosynth"/>
</dbReference>
<accession>A0A386HT32</accession>